<evidence type="ECO:0000313" key="2">
    <source>
        <dbReference type="EMBL" id="JAT41594.1"/>
    </source>
</evidence>
<accession>A0A1D1XGS1</accession>
<gene>
    <name evidence="2" type="ORF">g.100789</name>
</gene>
<feature type="compositionally biased region" description="Polar residues" evidence="1">
    <location>
        <begin position="1"/>
        <end position="20"/>
    </location>
</feature>
<feature type="compositionally biased region" description="Gly residues" evidence="1">
    <location>
        <begin position="41"/>
        <end position="60"/>
    </location>
</feature>
<feature type="compositionally biased region" description="Pro residues" evidence="1">
    <location>
        <begin position="148"/>
        <end position="160"/>
    </location>
</feature>
<feature type="compositionally biased region" description="Basic and acidic residues" evidence="1">
    <location>
        <begin position="84"/>
        <end position="93"/>
    </location>
</feature>
<feature type="region of interest" description="Disordered" evidence="1">
    <location>
        <begin position="321"/>
        <end position="340"/>
    </location>
</feature>
<organism evidence="2">
    <name type="scientific">Anthurium amnicola</name>
    <dbReference type="NCBI Taxonomy" id="1678845"/>
    <lineage>
        <taxon>Eukaryota</taxon>
        <taxon>Viridiplantae</taxon>
        <taxon>Streptophyta</taxon>
        <taxon>Embryophyta</taxon>
        <taxon>Tracheophyta</taxon>
        <taxon>Spermatophyta</taxon>
        <taxon>Magnoliopsida</taxon>
        <taxon>Liliopsida</taxon>
        <taxon>Araceae</taxon>
        <taxon>Pothoideae</taxon>
        <taxon>Potheae</taxon>
        <taxon>Anthurium</taxon>
    </lineage>
</organism>
<name>A0A1D1XGS1_9ARAE</name>
<reference evidence="2" key="1">
    <citation type="submission" date="2015-07" db="EMBL/GenBank/DDBJ databases">
        <title>Transcriptome Assembly of Anthurium amnicola.</title>
        <authorList>
            <person name="Suzuki J."/>
        </authorList>
    </citation>
    <scope>NUCLEOTIDE SEQUENCE</scope>
</reference>
<proteinExistence type="predicted"/>
<feature type="compositionally biased region" description="Gly residues" evidence="1">
    <location>
        <begin position="193"/>
        <end position="204"/>
    </location>
</feature>
<feature type="compositionally biased region" description="Low complexity" evidence="1">
    <location>
        <begin position="218"/>
        <end position="230"/>
    </location>
</feature>
<sequence>EECSSSQWRRGSESPDNSGQPCRKPRPSGGEEDAEKRGGGDHGGVVGTGPGDGQGAGGDGEVARGDGVQGLPQGGEGGQVGGHEQGRLQRDAPRPGLPRQRPPVRRQLPAIRHGPRRPRLQRRRLPPHRHPAHLHRRWLRAQRRHQPPRPLPPRPPPPRRPQQIRLPCPPPHHRRLHHREHQHLGGECAPEGGPWGPAGAGGGAERPEQRHDQRGAVRRGQGVQGQQGVQHARHAGVPPAVPRGDGHHLRLPLPRLHRHHRPLQGAHPPLQAPLPPLPEVHHQGLRLRGRIWQEARTGGERSKPEQVRGLLELEQELGLLREPALPGSQRSRQGPKGVGAQREAIGAGLVSLYSSVLEHLS</sequence>
<feature type="compositionally biased region" description="Basic and acidic residues" evidence="1">
    <location>
        <begin position="205"/>
        <end position="215"/>
    </location>
</feature>
<evidence type="ECO:0000256" key="1">
    <source>
        <dbReference type="SAM" id="MobiDB-lite"/>
    </source>
</evidence>
<feature type="non-terminal residue" evidence="2">
    <location>
        <position position="1"/>
    </location>
</feature>
<feature type="compositionally biased region" description="Basic residues" evidence="1">
    <location>
        <begin position="171"/>
        <end position="181"/>
    </location>
</feature>
<dbReference type="AlphaFoldDB" id="A0A1D1XGS1"/>
<protein>
    <submittedName>
        <fullName evidence="2">Uncharacterized protein</fullName>
    </submittedName>
</protein>
<feature type="compositionally biased region" description="Gly residues" evidence="1">
    <location>
        <begin position="72"/>
        <end position="83"/>
    </location>
</feature>
<dbReference type="EMBL" id="GDJX01026342">
    <property type="protein sequence ID" value="JAT41594.1"/>
    <property type="molecule type" value="Transcribed_RNA"/>
</dbReference>
<feature type="region of interest" description="Disordered" evidence="1">
    <location>
        <begin position="1"/>
        <end position="251"/>
    </location>
</feature>
<feature type="compositionally biased region" description="Basic residues" evidence="1">
    <location>
        <begin position="113"/>
        <end position="147"/>
    </location>
</feature>